<keyword evidence="2" id="KW-0808">Transferase</keyword>
<feature type="domain" description="Methyltransferase type 11" evidence="1">
    <location>
        <begin position="77"/>
        <end position="169"/>
    </location>
</feature>
<dbReference type="GO" id="GO:0008757">
    <property type="term" value="F:S-adenosylmethionine-dependent methyltransferase activity"/>
    <property type="evidence" value="ECO:0007669"/>
    <property type="project" value="InterPro"/>
</dbReference>
<dbReference type="PANTHER" id="PTHR43861">
    <property type="entry name" value="TRANS-ACONITATE 2-METHYLTRANSFERASE-RELATED"/>
    <property type="match status" value="1"/>
</dbReference>
<dbReference type="GO" id="GO:0032259">
    <property type="term" value="P:methylation"/>
    <property type="evidence" value="ECO:0007669"/>
    <property type="project" value="UniProtKB-KW"/>
</dbReference>
<gene>
    <name evidence="2" type="ORF">HS1_000826</name>
</gene>
<dbReference type="RefSeq" id="WP_066061331.1">
    <property type="nucleotide sequence ID" value="NZ_CP013015.1"/>
</dbReference>
<evidence type="ECO:0000313" key="3">
    <source>
        <dbReference type="Proteomes" id="UP000070560"/>
    </source>
</evidence>
<dbReference type="Pfam" id="PF08241">
    <property type="entry name" value="Methyltransf_11"/>
    <property type="match status" value="1"/>
</dbReference>
<evidence type="ECO:0000313" key="2">
    <source>
        <dbReference type="EMBL" id="AMM40630.1"/>
    </source>
</evidence>
<accession>A0A7U4THV9</accession>
<sequence>MSKKRPLELEDIYEELKKRGLLDLSVEITDIETYNKFQSEFFDKVKDIFTKPLPLEIQSNLKRIVKLASLKPGEIILDVGAGTGVLIPYFLPYKPKKIIACDLSPKMLANLKTKFPQVETYLMDVKDLPLPDNSINVAFLNAVWPNIGDKPAALKTLKKILKPHGRMIISHPEGKEFVDKLSQAMPFPLDPLPNKISLKRLLKKYGFILQIYIDEPKLYFVLAYTEDNN</sequence>
<dbReference type="Gene3D" id="3.40.50.150">
    <property type="entry name" value="Vaccinia Virus protein VP39"/>
    <property type="match status" value="1"/>
</dbReference>
<dbReference type="PANTHER" id="PTHR43861:SF1">
    <property type="entry name" value="TRANS-ACONITATE 2-METHYLTRANSFERASE"/>
    <property type="match status" value="1"/>
</dbReference>
<proteinExistence type="predicted"/>
<dbReference type="OrthoDB" id="5504467at2"/>
<organism evidence="2 3">
    <name type="scientific">Desulfofervidus auxilii</name>
    <dbReference type="NCBI Taxonomy" id="1621989"/>
    <lineage>
        <taxon>Bacteria</taxon>
        <taxon>Pseudomonadati</taxon>
        <taxon>Thermodesulfobacteriota</taxon>
        <taxon>Candidatus Desulfofervidia</taxon>
        <taxon>Candidatus Desulfofervidales</taxon>
        <taxon>Candidatus Desulfofervidaceae</taxon>
        <taxon>Candidatus Desulfofervidus</taxon>
    </lineage>
</organism>
<dbReference type="SUPFAM" id="SSF53335">
    <property type="entry name" value="S-adenosyl-L-methionine-dependent methyltransferases"/>
    <property type="match status" value="1"/>
</dbReference>
<evidence type="ECO:0000259" key="1">
    <source>
        <dbReference type="Pfam" id="PF08241"/>
    </source>
</evidence>
<dbReference type="Proteomes" id="UP000070560">
    <property type="component" value="Chromosome"/>
</dbReference>
<reference evidence="2 3" key="1">
    <citation type="submission" date="2015-10" db="EMBL/GenBank/DDBJ databases">
        <title>Candidatus Desulfofervidus auxilii, a hydrogenotrophic sulfate-reducing bacterium involved in the thermophilic anaerobic oxidation of methane.</title>
        <authorList>
            <person name="Krukenberg V."/>
            <person name="Richter M."/>
            <person name="Wegener G."/>
        </authorList>
    </citation>
    <scope>NUCLEOTIDE SEQUENCE [LARGE SCALE GENOMIC DNA]</scope>
    <source>
        <strain evidence="2 3">HS1</strain>
    </source>
</reference>
<name>A0A7U4THV9_DESA2</name>
<dbReference type="KEGG" id="daw:HS1_000826"/>
<keyword evidence="3" id="KW-1185">Reference proteome</keyword>
<dbReference type="EMBL" id="CP013015">
    <property type="protein sequence ID" value="AMM40630.1"/>
    <property type="molecule type" value="Genomic_DNA"/>
</dbReference>
<dbReference type="AlphaFoldDB" id="A0A7U4THV9"/>
<protein>
    <submittedName>
        <fullName evidence="2">Methyltransferase type 11 domain protein</fullName>
        <ecNumber evidence="2">2.1.1.-</ecNumber>
    </submittedName>
</protein>
<dbReference type="InterPro" id="IPR013216">
    <property type="entry name" value="Methyltransf_11"/>
</dbReference>
<keyword evidence="2" id="KW-0489">Methyltransferase</keyword>
<dbReference type="EC" id="2.1.1.-" evidence="2"/>
<dbReference type="CDD" id="cd02440">
    <property type="entry name" value="AdoMet_MTases"/>
    <property type="match status" value="1"/>
</dbReference>
<dbReference type="InterPro" id="IPR029063">
    <property type="entry name" value="SAM-dependent_MTases_sf"/>
</dbReference>